<sequence length="140" mass="15921">MDQPQRFSQTPDAPAVADTDVAKSFRIVSGRQADTSGIRGDSKKGGGLRAETDRNSPMSANACSCNLAEIPADDQLSIPRNAFTRWSSYWREVEVLPNNAESRWSLIAYHDGKRIAIECRTNRYRKRVEVQSIWMEREWD</sequence>
<dbReference type="EMBL" id="CP037423">
    <property type="protein sequence ID" value="QDV42967.1"/>
    <property type="molecule type" value="Genomic_DNA"/>
</dbReference>
<dbReference type="Proteomes" id="UP000319004">
    <property type="component" value="Chromosome"/>
</dbReference>
<dbReference type="AlphaFoldDB" id="A0A518HQ92"/>
<evidence type="ECO:0000256" key="1">
    <source>
        <dbReference type="SAM" id="MobiDB-lite"/>
    </source>
</evidence>
<feature type="compositionally biased region" description="Basic and acidic residues" evidence="1">
    <location>
        <begin position="40"/>
        <end position="54"/>
    </location>
</feature>
<proteinExistence type="predicted"/>
<keyword evidence="3" id="KW-1185">Reference proteome</keyword>
<accession>A0A518HQ92</accession>
<name>A0A518HQ92_9BACT</name>
<dbReference type="KEGG" id="snep:Enr13x_28190"/>
<protein>
    <submittedName>
        <fullName evidence="2">Uncharacterized protein</fullName>
    </submittedName>
</protein>
<gene>
    <name evidence="2" type="ORF">Enr13x_28190</name>
</gene>
<feature type="compositionally biased region" description="Low complexity" evidence="1">
    <location>
        <begin position="10"/>
        <end position="19"/>
    </location>
</feature>
<evidence type="ECO:0000313" key="2">
    <source>
        <dbReference type="EMBL" id="QDV42967.1"/>
    </source>
</evidence>
<evidence type="ECO:0000313" key="3">
    <source>
        <dbReference type="Proteomes" id="UP000319004"/>
    </source>
</evidence>
<organism evidence="2 3">
    <name type="scientific">Stieleria neptunia</name>
    <dbReference type="NCBI Taxonomy" id="2527979"/>
    <lineage>
        <taxon>Bacteria</taxon>
        <taxon>Pseudomonadati</taxon>
        <taxon>Planctomycetota</taxon>
        <taxon>Planctomycetia</taxon>
        <taxon>Pirellulales</taxon>
        <taxon>Pirellulaceae</taxon>
        <taxon>Stieleria</taxon>
    </lineage>
</organism>
<reference evidence="2 3" key="1">
    <citation type="submission" date="2019-03" db="EMBL/GenBank/DDBJ databases">
        <title>Deep-cultivation of Planctomycetes and their phenomic and genomic characterization uncovers novel biology.</title>
        <authorList>
            <person name="Wiegand S."/>
            <person name="Jogler M."/>
            <person name="Boedeker C."/>
            <person name="Pinto D."/>
            <person name="Vollmers J."/>
            <person name="Rivas-Marin E."/>
            <person name="Kohn T."/>
            <person name="Peeters S.H."/>
            <person name="Heuer A."/>
            <person name="Rast P."/>
            <person name="Oberbeckmann S."/>
            <person name="Bunk B."/>
            <person name="Jeske O."/>
            <person name="Meyerdierks A."/>
            <person name="Storesund J.E."/>
            <person name="Kallscheuer N."/>
            <person name="Luecker S."/>
            <person name="Lage O.M."/>
            <person name="Pohl T."/>
            <person name="Merkel B.J."/>
            <person name="Hornburger P."/>
            <person name="Mueller R.-W."/>
            <person name="Bruemmer F."/>
            <person name="Labrenz M."/>
            <person name="Spormann A.M."/>
            <person name="Op den Camp H."/>
            <person name="Overmann J."/>
            <person name="Amann R."/>
            <person name="Jetten M.S.M."/>
            <person name="Mascher T."/>
            <person name="Medema M.H."/>
            <person name="Devos D.P."/>
            <person name="Kaster A.-K."/>
            <person name="Ovreas L."/>
            <person name="Rohde M."/>
            <person name="Galperin M.Y."/>
            <person name="Jogler C."/>
        </authorList>
    </citation>
    <scope>NUCLEOTIDE SEQUENCE [LARGE SCALE GENOMIC DNA]</scope>
    <source>
        <strain evidence="2 3">Enr13</strain>
    </source>
</reference>
<feature type="region of interest" description="Disordered" evidence="1">
    <location>
        <begin position="1"/>
        <end position="58"/>
    </location>
</feature>